<keyword evidence="1" id="KW-0812">Transmembrane</keyword>
<evidence type="ECO:0000313" key="2">
    <source>
        <dbReference type="EMBL" id="ADQ16528.1"/>
    </source>
</evidence>
<keyword evidence="1" id="KW-1133">Transmembrane helix</keyword>
<dbReference type="Proteomes" id="UP000007435">
    <property type="component" value="Chromosome"/>
</dbReference>
<feature type="transmembrane region" description="Helical" evidence="1">
    <location>
        <begin position="56"/>
        <end position="76"/>
    </location>
</feature>
<keyword evidence="1" id="KW-0472">Membrane</keyword>
<protein>
    <submittedName>
        <fullName evidence="2">Uncharacterized protein</fullName>
    </submittedName>
</protein>
<proteinExistence type="predicted"/>
<gene>
    <name evidence="2" type="ordered locus">Lbys_0768</name>
</gene>
<name>E4RQ45_LEAB4</name>
<dbReference type="AlphaFoldDB" id="E4RQ45"/>
<reference key="1">
    <citation type="submission" date="2010-11" db="EMBL/GenBank/DDBJ databases">
        <title>The complete genome of Leadbetterella byssophila DSM 17132.</title>
        <authorList>
            <consortium name="US DOE Joint Genome Institute (JGI-PGF)"/>
            <person name="Lucas S."/>
            <person name="Copeland A."/>
            <person name="Lapidus A."/>
            <person name="Glavina del Rio T."/>
            <person name="Dalin E."/>
            <person name="Tice H."/>
            <person name="Bruce D."/>
            <person name="Goodwin L."/>
            <person name="Pitluck S."/>
            <person name="Kyrpides N."/>
            <person name="Mavromatis K."/>
            <person name="Ivanova N."/>
            <person name="Teshima H."/>
            <person name="Brettin T."/>
            <person name="Detter J.C."/>
            <person name="Han C."/>
            <person name="Tapia R."/>
            <person name="Land M."/>
            <person name="Hauser L."/>
            <person name="Markowitz V."/>
            <person name="Cheng J.-F."/>
            <person name="Hugenholtz P."/>
            <person name="Woyke T."/>
            <person name="Wu D."/>
            <person name="Tindall B."/>
            <person name="Pomrenke H.G."/>
            <person name="Brambilla E."/>
            <person name="Klenk H.-P."/>
            <person name="Eisen J.A."/>
        </authorList>
    </citation>
    <scope>NUCLEOTIDE SEQUENCE [LARGE SCALE GENOMIC DNA]</scope>
    <source>
        <strain>DSM 17132</strain>
    </source>
</reference>
<dbReference type="HOGENOM" id="CLU_2633694_0_0_10"/>
<dbReference type="RefSeq" id="WP_013407580.1">
    <property type="nucleotide sequence ID" value="NC_014655.1"/>
</dbReference>
<feature type="transmembrane region" description="Helical" evidence="1">
    <location>
        <begin position="32"/>
        <end position="50"/>
    </location>
</feature>
<evidence type="ECO:0000313" key="3">
    <source>
        <dbReference type="Proteomes" id="UP000007435"/>
    </source>
</evidence>
<evidence type="ECO:0000256" key="1">
    <source>
        <dbReference type="SAM" id="Phobius"/>
    </source>
</evidence>
<organism evidence="2 3">
    <name type="scientific">Leadbetterella byssophila (strain DSM 17132 / JCM 16389 / KACC 11308 / NBRC 106382 / 4M15)</name>
    <dbReference type="NCBI Taxonomy" id="649349"/>
    <lineage>
        <taxon>Bacteria</taxon>
        <taxon>Pseudomonadati</taxon>
        <taxon>Bacteroidota</taxon>
        <taxon>Cytophagia</taxon>
        <taxon>Cytophagales</taxon>
        <taxon>Leadbetterellaceae</taxon>
        <taxon>Leadbetterella</taxon>
    </lineage>
</organism>
<reference evidence="2 3" key="2">
    <citation type="journal article" date="2011" name="Stand. Genomic Sci.">
        <title>Complete genome sequence of Leadbetterella byssophila type strain (4M15).</title>
        <authorList>
            <person name="Abt B."/>
            <person name="Teshima H."/>
            <person name="Lucas S."/>
            <person name="Lapidus A."/>
            <person name="Del Rio T.G."/>
            <person name="Nolan M."/>
            <person name="Tice H."/>
            <person name="Cheng J.F."/>
            <person name="Pitluck S."/>
            <person name="Liolios K."/>
            <person name="Pagani I."/>
            <person name="Ivanova N."/>
            <person name="Mavromatis K."/>
            <person name="Pati A."/>
            <person name="Tapia R."/>
            <person name="Han C."/>
            <person name="Goodwin L."/>
            <person name="Chen A."/>
            <person name="Palaniappan K."/>
            <person name="Land M."/>
            <person name="Hauser L."/>
            <person name="Chang Y.J."/>
            <person name="Jeffries C.D."/>
            <person name="Rohde M."/>
            <person name="Goker M."/>
            <person name="Tindall B.J."/>
            <person name="Detter J.C."/>
            <person name="Woyke T."/>
            <person name="Bristow J."/>
            <person name="Eisen J.A."/>
            <person name="Markowitz V."/>
            <person name="Hugenholtz P."/>
            <person name="Klenk H.P."/>
            <person name="Kyrpides N.C."/>
        </authorList>
    </citation>
    <scope>NUCLEOTIDE SEQUENCE [LARGE SCALE GENOMIC DNA]</scope>
    <source>
        <strain evidence="3">DSM 17132 / JCM 16389 / KACC 11308 / NBRC 106382 / 4M15</strain>
    </source>
</reference>
<feature type="transmembrane region" description="Helical" evidence="1">
    <location>
        <begin position="6"/>
        <end position="25"/>
    </location>
</feature>
<sequence>MKSSNIKLAIGFLVFFALYLSYNIPVIKIQKIVQITSTGLALLGMIYVFRKEDTKKWQNLTLIVLLAATLVGYCIVK</sequence>
<dbReference type="EMBL" id="CP002305">
    <property type="protein sequence ID" value="ADQ16528.1"/>
    <property type="molecule type" value="Genomic_DNA"/>
</dbReference>
<dbReference type="KEGG" id="lby:Lbys_0768"/>
<accession>E4RQ45</accession>
<dbReference type="STRING" id="649349.Lbys_0768"/>
<keyword evidence="3" id="KW-1185">Reference proteome</keyword>